<dbReference type="HOGENOM" id="CLU_1355472_0_0_1"/>
<dbReference type="EMBL" id="AFRT01000872">
    <property type="protein sequence ID" value="ELU42269.1"/>
    <property type="molecule type" value="Genomic_DNA"/>
</dbReference>
<dbReference type="AlphaFoldDB" id="L8X0Z7"/>
<reference evidence="1 2" key="1">
    <citation type="journal article" date="2013" name="Nat. Commun.">
        <title>The evolution and pathogenic mechanisms of the rice sheath blight pathogen.</title>
        <authorList>
            <person name="Zheng A."/>
            <person name="Lin R."/>
            <person name="Xu L."/>
            <person name="Qin P."/>
            <person name="Tang C."/>
            <person name="Ai P."/>
            <person name="Zhang D."/>
            <person name="Liu Y."/>
            <person name="Sun Z."/>
            <person name="Feng H."/>
            <person name="Wang Y."/>
            <person name="Chen Y."/>
            <person name="Liang X."/>
            <person name="Fu R."/>
            <person name="Li Q."/>
            <person name="Zhang J."/>
            <person name="Yu X."/>
            <person name="Xie Z."/>
            <person name="Ding L."/>
            <person name="Guan P."/>
            <person name="Tang J."/>
            <person name="Liang Y."/>
            <person name="Wang S."/>
            <person name="Deng Q."/>
            <person name="Li S."/>
            <person name="Zhu J."/>
            <person name="Wang L."/>
            <person name="Liu H."/>
            <person name="Li P."/>
        </authorList>
    </citation>
    <scope>NUCLEOTIDE SEQUENCE [LARGE SCALE GENOMIC DNA]</scope>
    <source>
        <strain evidence="2">AG-1 IA</strain>
    </source>
</reference>
<proteinExistence type="predicted"/>
<evidence type="ECO:0000313" key="2">
    <source>
        <dbReference type="Proteomes" id="UP000011668"/>
    </source>
</evidence>
<sequence>MQYATQSTNAYIHLIIRDPGPHSPILLCQLDHQARNTNVLSTHTHTLEHCHIPRLPYSLDRLGRFGTLANQRADLDQFVLGDTGIDELSRLDETGLGFVYENKAAGTLDKSRVAFAHRGRIGAYKIHMRALFNPCRVKERLGGRCCGAYHVPVSHGRFDVLGARYETVETEGWEFDGQVGKEFGEPVVEAAIDDCTMRDGRV</sequence>
<name>L8X0Z7_THACA</name>
<protein>
    <submittedName>
        <fullName evidence="1">Uncharacterized protein</fullName>
    </submittedName>
</protein>
<organism evidence="1 2">
    <name type="scientific">Thanatephorus cucumeris (strain AG1-IA)</name>
    <name type="common">Rice sheath blight fungus</name>
    <name type="synonym">Rhizoctonia solani</name>
    <dbReference type="NCBI Taxonomy" id="983506"/>
    <lineage>
        <taxon>Eukaryota</taxon>
        <taxon>Fungi</taxon>
        <taxon>Dikarya</taxon>
        <taxon>Basidiomycota</taxon>
        <taxon>Agaricomycotina</taxon>
        <taxon>Agaricomycetes</taxon>
        <taxon>Cantharellales</taxon>
        <taxon>Ceratobasidiaceae</taxon>
        <taxon>Rhizoctonia</taxon>
        <taxon>Rhizoctonia solani AG-1</taxon>
    </lineage>
</organism>
<gene>
    <name evidence="1" type="ORF">AG1IA_03702</name>
</gene>
<keyword evidence="2" id="KW-1185">Reference proteome</keyword>
<comment type="caution">
    <text evidence="1">The sequence shown here is derived from an EMBL/GenBank/DDBJ whole genome shotgun (WGS) entry which is preliminary data.</text>
</comment>
<dbReference type="Proteomes" id="UP000011668">
    <property type="component" value="Unassembled WGS sequence"/>
</dbReference>
<accession>L8X0Z7</accession>
<evidence type="ECO:0000313" key="1">
    <source>
        <dbReference type="EMBL" id="ELU42269.1"/>
    </source>
</evidence>